<feature type="compositionally biased region" description="Low complexity" evidence="1">
    <location>
        <begin position="1"/>
        <end position="10"/>
    </location>
</feature>
<gene>
    <name evidence="4" type="ORF">FM119_11455</name>
</gene>
<keyword evidence="5" id="KW-1185">Reference proteome</keyword>
<protein>
    <submittedName>
        <fullName evidence="4">Mobile element protein</fullName>
    </submittedName>
</protein>
<name>A0A1R4K5J0_9MICO</name>
<dbReference type="Pfam" id="PF01609">
    <property type="entry name" value="DDE_Tnp_1"/>
    <property type="match status" value="1"/>
</dbReference>
<dbReference type="InterPro" id="IPR051698">
    <property type="entry name" value="Transposase_11-like"/>
</dbReference>
<dbReference type="GO" id="GO:0004803">
    <property type="term" value="F:transposase activity"/>
    <property type="evidence" value="ECO:0007669"/>
    <property type="project" value="InterPro"/>
</dbReference>
<evidence type="ECO:0000313" key="5">
    <source>
        <dbReference type="Proteomes" id="UP000196778"/>
    </source>
</evidence>
<evidence type="ECO:0000256" key="1">
    <source>
        <dbReference type="SAM" id="MobiDB-lite"/>
    </source>
</evidence>
<dbReference type="InterPro" id="IPR032806">
    <property type="entry name" value="YbfD_N"/>
</dbReference>
<feature type="compositionally biased region" description="Basic and acidic residues" evidence="1">
    <location>
        <begin position="21"/>
        <end position="30"/>
    </location>
</feature>
<dbReference type="RefSeq" id="WP_276327885.1">
    <property type="nucleotide sequence ID" value="NZ_FUKR01000066.1"/>
</dbReference>
<dbReference type="PANTHER" id="PTHR30298:SF0">
    <property type="entry name" value="PROTEIN YBFL-RELATED"/>
    <property type="match status" value="1"/>
</dbReference>
<proteinExistence type="predicted"/>
<feature type="domain" description="H repeat-associated protein N-terminal" evidence="3">
    <location>
        <begin position="21"/>
        <end position="103"/>
    </location>
</feature>
<reference evidence="5" key="1">
    <citation type="submission" date="2017-02" db="EMBL/GenBank/DDBJ databases">
        <authorList>
            <person name="Dridi B."/>
        </authorList>
    </citation>
    <scope>NUCLEOTIDE SEQUENCE [LARGE SCALE GENOMIC DNA]</scope>
    <source>
        <strain evidence="5">EB411</strain>
    </source>
</reference>
<evidence type="ECO:0000313" key="4">
    <source>
        <dbReference type="EMBL" id="SJN39498.1"/>
    </source>
</evidence>
<feature type="region of interest" description="Disordered" evidence="1">
    <location>
        <begin position="1"/>
        <end position="30"/>
    </location>
</feature>
<dbReference type="PANTHER" id="PTHR30298">
    <property type="entry name" value="H REPEAT-ASSOCIATED PREDICTED TRANSPOSASE"/>
    <property type="match status" value="1"/>
</dbReference>
<organism evidence="4 5">
    <name type="scientific">Mycetocola reblochoni REB411</name>
    <dbReference type="NCBI Taxonomy" id="1255698"/>
    <lineage>
        <taxon>Bacteria</taxon>
        <taxon>Bacillati</taxon>
        <taxon>Actinomycetota</taxon>
        <taxon>Actinomycetes</taxon>
        <taxon>Micrococcales</taxon>
        <taxon>Microbacteriaceae</taxon>
        <taxon>Mycetocola</taxon>
    </lineage>
</organism>
<accession>A0A1R4K5J0</accession>
<dbReference type="EMBL" id="FUKR01000066">
    <property type="protein sequence ID" value="SJN39498.1"/>
    <property type="molecule type" value="Genomic_DNA"/>
</dbReference>
<dbReference type="NCBIfam" id="NF033564">
    <property type="entry name" value="transpos_ISAs1"/>
    <property type="match status" value="1"/>
</dbReference>
<evidence type="ECO:0000259" key="3">
    <source>
        <dbReference type="Pfam" id="PF13808"/>
    </source>
</evidence>
<dbReference type="InterPro" id="IPR047647">
    <property type="entry name" value="ISAs1_transpos"/>
</dbReference>
<dbReference type="Pfam" id="PF13808">
    <property type="entry name" value="DDE_Tnp_1_assoc"/>
    <property type="match status" value="1"/>
</dbReference>
<dbReference type="InterPro" id="IPR002559">
    <property type="entry name" value="Transposase_11"/>
</dbReference>
<dbReference type="GO" id="GO:0003677">
    <property type="term" value="F:DNA binding"/>
    <property type="evidence" value="ECO:0007669"/>
    <property type="project" value="InterPro"/>
</dbReference>
<feature type="domain" description="Transposase IS4-like" evidence="2">
    <location>
        <begin position="114"/>
        <end position="347"/>
    </location>
</feature>
<dbReference type="AlphaFoldDB" id="A0A1R4K5J0"/>
<dbReference type="GO" id="GO:0006313">
    <property type="term" value="P:DNA transposition"/>
    <property type="evidence" value="ECO:0007669"/>
    <property type="project" value="InterPro"/>
</dbReference>
<sequence>MSSSPIASSSHVAATPQTLPEHLERVPDPRDPRGVRYPLAGVLAVAVCAVLAGARSFAAIGEWALDLDAVHLDRLGLDRAPVESTMRKLFARIDAAALDAALAVFTWCRIRQIQGRRVIAIDGKTIRGARTTTSTAPHLIAALDHATGVVVGQHAVAAKSNEIPAVRDLLAGFDAADLHGCVITLDAMHPQNDTAQAIIDAGADYVFTVKANRPTLLAALRTLPWKSVPRGSQSTQHGHGRRATRTIKVIEVPTLPSWPEFTGAAQIAQLRRTTTKLGKKTVEVVYLITSAAHHDATPADLAAWVQGHWAIENKLHWVRDVTYDEDRSQIRTGTTPHVMATLRNTAISILRLTGRDSIATALRHHARNPEAAITCALTC</sequence>
<dbReference type="Proteomes" id="UP000196778">
    <property type="component" value="Unassembled WGS sequence"/>
</dbReference>
<evidence type="ECO:0000259" key="2">
    <source>
        <dbReference type="Pfam" id="PF01609"/>
    </source>
</evidence>